<evidence type="ECO:0000259" key="4">
    <source>
        <dbReference type="Pfam" id="PF07696"/>
    </source>
</evidence>
<dbReference type="Gene3D" id="2.60.40.2380">
    <property type="match status" value="1"/>
</dbReference>
<evidence type="ECO:0000313" key="5">
    <source>
        <dbReference type="EMBL" id="GGZ37385.1"/>
    </source>
</evidence>
<feature type="transmembrane region" description="Helical" evidence="2">
    <location>
        <begin position="357"/>
        <end position="378"/>
    </location>
</feature>
<keyword evidence="6" id="KW-1185">Reference proteome</keyword>
<gene>
    <name evidence="5" type="ORF">GCM10007049_33240</name>
</gene>
<protein>
    <recommendedName>
        <fullName evidence="7">7TMR-DISM extracellular 2</fullName>
    </recommendedName>
</protein>
<comment type="caution">
    <text evidence="5">The sequence shown here is derived from an EMBL/GenBank/DDBJ whole genome shotgun (WGS) entry which is preliminary data.</text>
</comment>
<feature type="coiled-coil region" evidence="1">
    <location>
        <begin position="381"/>
        <end position="483"/>
    </location>
</feature>
<feature type="transmembrane region" description="Helical" evidence="2">
    <location>
        <begin position="299"/>
        <end position="321"/>
    </location>
</feature>
<dbReference type="Proteomes" id="UP000619457">
    <property type="component" value="Unassembled WGS sequence"/>
</dbReference>
<dbReference type="EMBL" id="BMWX01000007">
    <property type="protein sequence ID" value="GGZ37385.1"/>
    <property type="molecule type" value="Genomic_DNA"/>
</dbReference>
<feature type="transmembrane region" description="Helical" evidence="2">
    <location>
        <begin position="246"/>
        <end position="263"/>
    </location>
</feature>
<dbReference type="AlphaFoldDB" id="A0A918Q8Q3"/>
<feature type="transmembrane region" description="Helical" evidence="2">
    <location>
        <begin position="206"/>
        <end position="226"/>
    </location>
</feature>
<evidence type="ECO:0008006" key="7">
    <source>
        <dbReference type="Google" id="ProtNLM"/>
    </source>
</evidence>
<keyword evidence="2" id="KW-0472">Membrane</keyword>
<keyword evidence="2" id="KW-1133">Transmembrane helix</keyword>
<name>A0A918Q8Q3_9BACT</name>
<feature type="transmembrane region" description="Helical" evidence="2">
    <location>
        <begin position="328"/>
        <end position="351"/>
    </location>
</feature>
<reference evidence="5" key="2">
    <citation type="submission" date="2020-09" db="EMBL/GenBank/DDBJ databases">
        <authorList>
            <person name="Sun Q."/>
            <person name="Kim S."/>
        </authorList>
    </citation>
    <scope>NUCLEOTIDE SEQUENCE</scope>
    <source>
        <strain evidence="5">KCTC 12368</strain>
    </source>
</reference>
<proteinExistence type="predicted"/>
<evidence type="ECO:0000259" key="3">
    <source>
        <dbReference type="Pfam" id="PF07695"/>
    </source>
</evidence>
<evidence type="ECO:0000313" key="6">
    <source>
        <dbReference type="Proteomes" id="UP000619457"/>
    </source>
</evidence>
<feature type="transmembrane region" description="Helical" evidence="2">
    <location>
        <begin position="177"/>
        <end position="199"/>
    </location>
</feature>
<feature type="domain" description="7TM-DISM receptor extracellular" evidence="4">
    <location>
        <begin position="31"/>
        <end position="164"/>
    </location>
</feature>
<reference evidence="5" key="1">
    <citation type="journal article" date="2014" name="Int. J. Syst. Evol. Microbiol.">
        <title>Complete genome sequence of Corynebacterium casei LMG S-19264T (=DSM 44701T), isolated from a smear-ripened cheese.</title>
        <authorList>
            <consortium name="US DOE Joint Genome Institute (JGI-PGF)"/>
            <person name="Walter F."/>
            <person name="Albersmeier A."/>
            <person name="Kalinowski J."/>
            <person name="Ruckert C."/>
        </authorList>
    </citation>
    <scope>NUCLEOTIDE SEQUENCE</scope>
    <source>
        <strain evidence="5">KCTC 12368</strain>
    </source>
</reference>
<dbReference type="InterPro" id="IPR011622">
    <property type="entry name" value="7TMR_DISM_rcpt_extracell_dom2"/>
</dbReference>
<dbReference type="InterPro" id="IPR011623">
    <property type="entry name" value="7TMR_DISM_rcpt_extracell_dom1"/>
</dbReference>
<evidence type="ECO:0000256" key="2">
    <source>
        <dbReference type="SAM" id="Phobius"/>
    </source>
</evidence>
<feature type="domain" description="7TM-DISM receptor extracellular" evidence="3">
    <location>
        <begin position="176"/>
        <end position="377"/>
    </location>
</feature>
<dbReference type="Pfam" id="PF07695">
    <property type="entry name" value="7TMR-DISM_7TM"/>
    <property type="match status" value="1"/>
</dbReference>
<evidence type="ECO:0000256" key="1">
    <source>
        <dbReference type="SAM" id="Coils"/>
    </source>
</evidence>
<accession>A0A918Q8Q3</accession>
<keyword evidence="2" id="KW-0812">Transmembrane</keyword>
<dbReference type="Pfam" id="PF07696">
    <property type="entry name" value="7TMR-DISMED2"/>
    <property type="match status" value="1"/>
</dbReference>
<keyword evidence="1" id="KW-0175">Coiled coil</keyword>
<organism evidence="5 6">
    <name type="scientific">Echinicola pacifica</name>
    <dbReference type="NCBI Taxonomy" id="346377"/>
    <lineage>
        <taxon>Bacteria</taxon>
        <taxon>Pseudomonadati</taxon>
        <taxon>Bacteroidota</taxon>
        <taxon>Cytophagia</taxon>
        <taxon>Cytophagales</taxon>
        <taxon>Cyclobacteriaceae</taxon>
        <taxon>Echinicola</taxon>
    </lineage>
</organism>
<sequence>MILFCLQVNAGDARTFQITDQEDYDDIILSMDFMVDPRNDLNITEVSSSEFAGQFKPITYINILYDSLDHDIWLRFKVSNQSQNPARSWYFESWGFDINQFTFFFPAADGRYIANTSGYDYPFFQRNITHKNFNYFLDLRPGETKTYYFKVRRDYPLAFNFHLRTNEKFISHSLNEYYLLGIYYGVLLLILVFNIYLVYKLRDTLYLYFAGLILACIWFSLGRDGLAFQYLWPNSPSFNPLTEGRITQLMVVVATLLFSNRFVQKYNTNPKMLKLTLLAIGLKVILFFLQDRWIHIDGLVYIALTIFIMLIPFSMGLWLLIKARIYSWSYLFAYACLILVIINSYAIIIALFEDQVINWYFVHPVIFLEVVLFSLSIFNQIKFLQEQYKMVSEEKTQALIEKNRLSDELNNKLQEKVRERTEKIENMASDLASKNIELQTTNLKLQELNVQVNQINDFLRKNNEQLKTNMEEVTKNLALMKGLDFESFKNVFPDKDSCLQFLSELKWRHKFQCKKCGYNKYAAGPNHGRRCKNCNYYESPTVETLFHKLKFPIEKAFYILYLSNRKDVDLTLNELSDILELRRETCWAFKNKISQAMEKVDHNKDLSGWENLALVHLEG</sequence>
<feature type="transmembrane region" description="Helical" evidence="2">
    <location>
        <begin position="275"/>
        <end position="293"/>
    </location>
</feature>